<keyword evidence="3" id="KW-1185">Reference proteome</keyword>
<evidence type="ECO:0000256" key="1">
    <source>
        <dbReference type="SAM" id="MobiDB-lite"/>
    </source>
</evidence>
<proteinExistence type="predicted"/>
<evidence type="ECO:0000313" key="3">
    <source>
        <dbReference type="Proteomes" id="UP000001307"/>
    </source>
</evidence>
<feature type="compositionally biased region" description="Polar residues" evidence="1">
    <location>
        <begin position="139"/>
        <end position="152"/>
    </location>
</feature>
<gene>
    <name evidence="2" type="ORF">GSOID_T00016906001</name>
</gene>
<organism evidence="2">
    <name type="scientific">Oikopleura dioica</name>
    <name type="common">Tunicate</name>
    <dbReference type="NCBI Taxonomy" id="34765"/>
    <lineage>
        <taxon>Eukaryota</taxon>
        <taxon>Metazoa</taxon>
        <taxon>Chordata</taxon>
        <taxon>Tunicata</taxon>
        <taxon>Appendicularia</taxon>
        <taxon>Copelata</taxon>
        <taxon>Oikopleuridae</taxon>
        <taxon>Oikopleura</taxon>
    </lineage>
</organism>
<feature type="region of interest" description="Disordered" evidence="1">
    <location>
        <begin position="32"/>
        <end position="55"/>
    </location>
</feature>
<name>E4XPE1_OIKDI</name>
<dbReference type="AlphaFoldDB" id="E4XPE1"/>
<dbReference type="EMBL" id="FN653092">
    <property type="protein sequence ID" value="CBY11729.1"/>
    <property type="molecule type" value="Genomic_DNA"/>
</dbReference>
<evidence type="ECO:0000313" key="2">
    <source>
        <dbReference type="EMBL" id="CBY11729.1"/>
    </source>
</evidence>
<dbReference type="InParanoid" id="E4XPE1"/>
<reference evidence="2" key="1">
    <citation type="journal article" date="2010" name="Science">
        <title>Plasticity of animal genome architecture unmasked by rapid evolution of a pelagic tunicate.</title>
        <authorList>
            <person name="Denoeud F."/>
            <person name="Henriet S."/>
            <person name="Mungpakdee S."/>
            <person name="Aury J.M."/>
            <person name="Da Silva C."/>
            <person name="Brinkmann H."/>
            <person name="Mikhaleva J."/>
            <person name="Olsen L.C."/>
            <person name="Jubin C."/>
            <person name="Canestro C."/>
            <person name="Bouquet J.M."/>
            <person name="Danks G."/>
            <person name="Poulain J."/>
            <person name="Campsteijn C."/>
            <person name="Adamski M."/>
            <person name="Cross I."/>
            <person name="Yadetie F."/>
            <person name="Muffato M."/>
            <person name="Louis A."/>
            <person name="Butcher S."/>
            <person name="Tsagkogeorga G."/>
            <person name="Konrad A."/>
            <person name="Singh S."/>
            <person name="Jensen M.F."/>
            <person name="Cong E.H."/>
            <person name="Eikeseth-Otteraa H."/>
            <person name="Noel B."/>
            <person name="Anthouard V."/>
            <person name="Porcel B.M."/>
            <person name="Kachouri-Lafond R."/>
            <person name="Nishino A."/>
            <person name="Ugolini M."/>
            <person name="Chourrout P."/>
            <person name="Nishida H."/>
            <person name="Aasland R."/>
            <person name="Huzurbazar S."/>
            <person name="Westhof E."/>
            <person name="Delsuc F."/>
            <person name="Lehrach H."/>
            <person name="Reinhardt R."/>
            <person name="Weissenbach J."/>
            <person name="Roy S.W."/>
            <person name="Artiguenave F."/>
            <person name="Postlethwait J.H."/>
            <person name="Manak J.R."/>
            <person name="Thompson E.M."/>
            <person name="Jaillon O."/>
            <person name="Du Pasquier L."/>
            <person name="Boudinot P."/>
            <person name="Liberles D.A."/>
            <person name="Volff J.N."/>
            <person name="Philippe H."/>
            <person name="Lenhard B."/>
            <person name="Roest Crollius H."/>
            <person name="Wincker P."/>
            <person name="Chourrout D."/>
        </authorList>
    </citation>
    <scope>NUCLEOTIDE SEQUENCE [LARGE SCALE GENOMIC DNA]</scope>
</reference>
<feature type="region of interest" description="Disordered" evidence="1">
    <location>
        <begin position="135"/>
        <end position="156"/>
    </location>
</feature>
<protein>
    <submittedName>
        <fullName evidence="2">Uncharacterized protein</fullName>
    </submittedName>
</protein>
<dbReference type="OrthoDB" id="10569078at2759"/>
<sequence length="176" mass="19680">MVNVAASLMSWGPFRKEFARWGRQAELFHPEDYPEYSSGGSRSTTAAHGGKRPGLANSTLSYSNQIFSGSRKREACFFFERVKNLIMKSLCFSMTSSFSDDNYKNSNRFGAPGRSQFFESEGNSTELHEATMITEATPDGTSTPRSQPSPNGRNEIMQKANNGLKKKFTEYLTILN</sequence>
<accession>E4XPE1</accession>
<dbReference type="Proteomes" id="UP000001307">
    <property type="component" value="Unassembled WGS sequence"/>
</dbReference>